<reference evidence="4" key="1">
    <citation type="journal article" date="2021" name="Genome Biol. Evol.">
        <title>A High-Quality Reference Genome for a Parasitic Bivalve with Doubly Uniparental Inheritance (Bivalvia: Unionida).</title>
        <authorList>
            <person name="Smith C.H."/>
        </authorList>
    </citation>
    <scope>NUCLEOTIDE SEQUENCE</scope>
    <source>
        <strain evidence="4">CHS0354</strain>
    </source>
</reference>
<evidence type="ECO:0000313" key="4">
    <source>
        <dbReference type="EMBL" id="KAK3612329.1"/>
    </source>
</evidence>
<dbReference type="Proteomes" id="UP001195483">
    <property type="component" value="Unassembled WGS sequence"/>
</dbReference>
<evidence type="ECO:0000256" key="2">
    <source>
        <dbReference type="ARBA" id="ARBA00023043"/>
    </source>
</evidence>
<dbReference type="SMART" id="SM00248">
    <property type="entry name" value="ANK"/>
    <property type="match status" value="11"/>
</dbReference>
<dbReference type="EMBL" id="JAEAOA010000686">
    <property type="protein sequence ID" value="KAK3612329.1"/>
    <property type="molecule type" value="Genomic_DNA"/>
</dbReference>
<dbReference type="InterPro" id="IPR002110">
    <property type="entry name" value="Ankyrin_rpt"/>
</dbReference>
<dbReference type="AlphaFoldDB" id="A0AAE0WG03"/>
<protein>
    <submittedName>
        <fullName evidence="4">Uncharacterized protein</fullName>
    </submittedName>
</protein>
<keyword evidence="2 3" id="KW-0040">ANK repeat</keyword>
<dbReference type="InterPro" id="IPR051165">
    <property type="entry name" value="Multifunctional_ANK_Repeat"/>
</dbReference>
<evidence type="ECO:0000313" key="5">
    <source>
        <dbReference type="Proteomes" id="UP001195483"/>
    </source>
</evidence>
<sequence>MTKYFIQTYPTMLHLVDNSKRTPADNSTHGGNVAVLSFLLESGIDPWCRISQNETLLHRACIDGQLEMTKYLVQKYPAILHEVNNCHGRPAHNAAHSGNVTILSYLIDCGTDPWCRTSDEETLLHIACISGHLEMTKYVVQSYPTMFNKLDNNKRTPAHKATYSSNISVLSYLIDSGTDLWRRTSEKETLLHRSCIIGQLEMTIFLDQTYPTMHLEVDKSIGTPVHNAAESDNIAEGQTLVHRACINECSMRWTTVFIKKNTPAHKAAEGGDVTILIYLIDQCIAPLCQTCQKETLLHRACIYGQLKLTKHLVRNYPKILSEVDNSNRIPAHNAAYSGNFYLLSYLIDHGIRPWCRPFMEETLFHIACIIGQLEITSYLVQTYPPMLCEKNNSKRTPANKAAENGNITITPIDHGTDLWCRTFEKETLLRRACNNGQLDMTKYLVNTYSTMNLEVDNSNTTAAHNAAKSENVDVLR</sequence>
<dbReference type="Gene3D" id="1.25.40.20">
    <property type="entry name" value="Ankyrin repeat-containing domain"/>
    <property type="match status" value="3"/>
</dbReference>
<organism evidence="4 5">
    <name type="scientific">Potamilus streckersoni</name>
    <dbReference type="NCBI Taxonomy" id="2493646"/>
    <lineage>
        <taxon>Eukaryota</taxon>
        <taxon>Metazoa</taxon>
        <taxon>Spiralia</taxon>
        <taxon>Lophotrochozoa</taxon>
        <taxon>Mollusca</taxon>
        <taxon>Bivalvia</taxon>
        <taxon>Autobranchia</taxon>
        <taxon>Heteroconchia</taxon>
        <taxon>Palaeoheterodonta</taxon>
        <taxon>Unionida</taxon>
        <taxon>Unionoidea</taxon>
        <taxon>Unionidae</taxon>
        <taxon>Ambleminae</taxon>
        <taxon>Lampsilini</taxon>
        <taxon>Potamilus</taxon>
    </lineage>
</organism>
<keyword evidence="5" id="KW-1185">Reference proteome</keyword>
<dbReference type="Pfam" id="PF12796">
    <property type="entry name" value="Ank_2"/>
    <property type="match status" value="3"/>
</dbReference>
<keyword evidence="1" id="KW-0677">Repeat</keyword>
<feature type="repeat" description="ANK" evidence="3">
    <location>
        <begin position="153"/>
        <end position="185"/>
    </location>
</feature>
<dbReference type="PANTHER" id="PTHR24123">
    <property type="entry name" value="ANKYRIN REPEAT-CONTAINING"/>
    <property type="match status" value="1"/>
</dbReference>
<dbReference type="PANTHER" id="PTHR24123:SF141">
    <property type="entry name" value="ANKYRIN 2, ISOFORM U"/>
    <property type="match status" value="1"/>
</dbReference>
<dbReference type="SUPFAM" id="SSF48403">
    <property type="entry name" value="Ankyrin repeat"/>
    <property type="match status" value="2"/>
</dbReference>
<reference evidence="4" key="2">
    <citation type="journal article" date="2021" name="Genome Biol. Evol.">
        <title>Developing a high-quality reference genome for a parasitic bivalve with doubly uniparental inheritance (Bivalvia: Unionida).</title>
        <authorList>
            <person name="Smith C.H."/>
        </authorList>
    </citation>
    <scope>NUCLEOTIDE SEQUENCE</scope>
    <source>
        <strain evidence="4">CHS0354</strain>
        <tissue evidence="4">Mantle</tissue>
    </source>
</reference>
<evidence type="ECO:0000256" key="3">
    <source>
        <dbReference type="PROSITE-ProRule" id="PRU00023"/>
    </source>
</evidence>
<name>A0AAE0WG03_9BIVA</name>
<dbReference type="InterPro" id="IPR036770">
    <property type="entry name" value="Ankyrin_rpt-contain_sf"/>
</dbReference>
<dbReference type="PROSITE" id="PS50088">
    <property type="entry name" value="ANK_REPEAT"/>
    <property type="match status" value="1"/>
</dbReference>
<comment type="caution">
    <text evidence="4">The sequence shown here is derived from an EMBL/GenBank/DDBJ whole genome shotgun (WGS) entry which is preliminary data.</text>
</comment>
<reference evidence="4" key="3">
    <citation type="submission" date="2023-05" db="EMBL/GenBank/DDBJ databases">
        <authorList>
            <person name="Smith C.H."/>
        </authorList>
    </citation>
    <scope>NUCLEOTIDE SEQUENCE</scope>
    <source>
        <strain evidence="4">CHS0354</strain>
        <tissue evidence="4">Mantle</tissue>
    </source>
</reference>
<accession>A0AAE0WG03</accession>
<dbReference type="Pfam" id="PF13637">
    <property type="entry name" value="Ank_4"/>
    <property type="match status" value="1"/>
</dbReference>
<evidence type="ECO:0000256" key="1">
    <source>
        <dbReference type="ARBA" id="ARBA00022737"/>
    </source>
</evidence>
<gene>
    <name evidence="4" type="ORF">CHS0354_011047</name>
</gene>
<proteinExistence type="predicted"/>
<dbReference type="PROSITE" id="PS50297">
    <property type="entry name" value="ANK_REP_REGION"/>
    <property type="match status" value="1"/>
</dbReference>